<feature type="domain" description="FAD-dependent urate hydroxylase HpyO/Asp monooxygenase CreE-like FAD/NAD(P)-binding" evidence="1">
    <location>
        <begin position="11"/>
        <end position="162"/>
    </location>
</feature>
<proteinExistence type="predicted"/>
<dbReference type="SUPFAM" id="SSF51905">
    <property type="entry name" value="FAD/NAD(P)-binding domain"/>
    <property type="match status" value="2"/>
</dbReference>
<gene>
    <name evidence="2" type="ORF">G6L72_16480</name>
    <name evidence="3" type="ORF">G6M88_16925</name>
</gene>
<dbReference type="Pfam" id="PF13454">
    <property type="entry name" value="NAD_binding_9"/>
    <property type="match status" value="1"/>
</dbReference>
<reference evidence="2 5" key="1">
    <citation type="journal article" date="2020" name="Science">
        <title>Unexpected conservation and global transmission of agrobacterial virulence plasmids.</title>
        <authorList>
            <person name="Weisberg A.J."/>
            <person name="Davis E.W. 2nd"/>
            <person name="Tabima J."/>
            <person name="Belcher M.S."/>
            <person name="Miller M."/>
            <person name="Kuo C.H."/>
            <person name="Loper J.E."/>
            <person name="Grunwald N.J."/>
            <person name="Putnam M.L."/>
            <person name="Chang J.H."/>
        </authorList>
    </citation>
    <scope>NUCLEOTIDE SEQUENCE [LARGE SCALE GENOMIC DNA]</scope>
    <source>
        <strain evidence="2 5">A19/93</strain>
    </source>
</reference>
<evidence type="ECO:0000313" key="4">
    <source>
        <dbReference type="Proteomes" id="UP000663912"/>
    </source>
</evidence>
<evidence type="ECO:0000259" key="1">
    <source>
        <dbReference type="Pfam" id="PF13454"/>
    </source>
</evidence>
<dbReference type="RefSeq" id="WP_065700466.1">
    <property type="nucleotide sequence ID" value="NZ_CP049207.1"/>
</dbReference>
<dbReference type="PANTHER" id="PTHR40254:SF1">
    <property type="entry name" value="BLR0577 PROTEIN"/>
    <property type="match status" value="1"/>
</dbReference>
<keyword evidence="5" id="KW-1185">Reference proteome</keyword>
<name>A0AAE7R4X3_9HYPH</name>
<dbReference type="PANTHER" id="PTHR40254">
    <property type="entry name" value="BLR0577 PROTEIN"/>
    <property type="match status" value="1"/>
</dbReference>
<reference evidence="3" key="2">
    <citation type="submission" date="2020-02" db="EMBL/GenBank/DDBJ databases">
        <title>Unexpected conservation and global transmission of agrobacterial virulence plasmids.</title>
        <authorList>
            <person name="Weisberg A.J."/>
            <person name="Davis E.W. II"/>
            <person name="Tabima J.R."/>
            <person name="Belcher M.S."/>
            <person name="Miller M."/>
            <person name="Kuo C.-H."/>
            <person name="Loper J.E."/>
            <person name="Grunwald N.J."/>
            <person name="Putnam M.L."/>
            <person name="Chang J.H."/>
        </authorList>
    </citation>
    <scope>NUCLEOTIDE SEQUENCE</scope>
    <source>
        <strain evidence="3">W2/73</strain>
    </source>
</reference>
<dbReference type="Proteomes" id="UP000663912">
    <property type="component" value="Chromosome 2"/>
</dbReference>
<sequence length="479" mass="51466">MPQVSELPVVAVIGGGFSGAAFALHLNALSGGQARIVVYEPRERLGAGLAYSTEDAAHRINVPAGRMSVYPDDPESFLRYLATTNKNMTDAGLIGRDGLPYPRRQVFGDYVASELGPLLASGAVEHRRAEVISITSSGSDWHITDSRGGDLQAQFVVLAASHPSPALLRPLLPFANHPKLVADVTVPAALHEIEPDDRVLILGNGLTAADVVASLEKRGHRGTILSVSRRGLRSRGHAPALQEPFGDFSSQPSTTASALLHAIRRSIREAEAQGLTWHAVLDAVRAQAFAIWRALPVIERRRIVRLARPFWDAHRFRIAPQVEDALDRAIATGRLSIRAARLKQVTQEGAAFRVTLSQRNKPDLEEHLLDAIVVTTGPAHDHILQSQPFLAGLAEQGHIGACETGLGIACNLDARALNSEGEPVENLLVAGPLARGTFGELMGLPQVTEHAVFVARQVADALAIAHHTISEPHSRRLAV</sequence>
<dbReference type="KEGG" id="arui:G6M88_16925"/>
<dbReference type="InterPro" id="IPR038732">
    <property type="entry name" value="HpyO/CreE_NAD-binding"/>
</dbReference>
<dbReference type="Proteomes" id="UP000822331">
    <property type="component" value="Unassembled WGS sequence"/>
</dbReference>
<protein>
    <submittedName>
        <fullName evidence="3">FAD-dependent oxidoreductase</fullName>
    </submittedName>
</protein>
<dbReference type="Gene3D" id="3.50.50.60">
    <property type="entry name" value="FAD/NAD(P)-binding domain"/>
    <property type="match status" value="1"/>
</dbReference>
<dbReference type="InterPro" id="IPR052189">
    <property type="entry name" value="L-asp_N-monooxygenase_NS-form"/>
</dbReference>
<organism evidence="3 4">
    <name type="scientific">Agrobacterium rubi</name>
    <dbReference type="NCBI Taxonomy" id="28099"/>
    <lineage>
        <taxon>Bacteria</taxon>
        <taxon>Pseudomonadati</taxon>
        <taxon>Pseudomonadota</taxon>
        <taxon>Alphaproteobacteria</taxon>
        <taxon>Hyphomicrobiales</taxon>
        <taxon>Rhizobiaceae</taxon>
        <taxon>Rhizobium/Agrobacterium group</taxon>
        <taxon>Agrobacterium</taxon>
    </lineage>
</organism>
<evidence type="ECO:0000313" key="3">
    <source>
        <dbReference type="EMBL" id="QTG02120.1"/>
    </source>
</evidence>
<accession>A0AAE7R4X3</accession>
<dbReference type="EMBL" id="JAAMCP010000010">
    <property type="protein sequence ID" value="NTF38299.1"/>
    <property type="molecule type" value="Genomic_DNA"/>
</dbReference>
<evidence type="ECO:0000313" key="5">
    <source>
        <dbReference type="Proteomes" id="UP000822331"/>
    </source>
</evidence>
<dbReference type="EMBL" id="CP049207">
    <property type="protein sequence ID" value="QTG02120.1"/>
    <property type="molecule type" value="Genomic_DNA"/>
</dbReference>
<evidence type="ECO:0000313" key="2">
    <source>
        <dbReference type="EMBL" id="NTF38299.1"/>
    </source>
</evidence>
<dbReference type="InterPro" id="IPR036188">
    <property type="entry name" value="FAD/NAD-bd_sf"/>
</dbReference>
<dbReference type="AlphaFoldDB" id="A0AAE7R4X3"/>